<feature type="domain" description="Rab-GAP TBC" evidence="3">
    <location>
        <begin position="107"/>
        <end position="295"/>
    </location>
</feature>
<evidence type="ECO:0000313" key="4">
    <source>
        <dbReference type="EMBL" id="KAF7509438.1"/>
    </source>
</evidence>
<dbReference type="GO" id="GO:0006888">
    <property type="term" value="P:endoplasmic reticulum to Golgi vesicle-mediated transport"/>
    <property type="evidence" value="ECO:0007669"/>
    <property type="project" value="TreeGrafter"/>
</dbReference>
<keyword evidence="5" id="KW-1185">Reference proteome</keyword>
<dbReference type="FunFam" id="1.10.472.80:FF:000060">
    <property type="entry name" value="TBC domain protein, putative"/>
    <property type="match status" value="1"/>
</dbReference>
<gene>
    <name evidence="4" type="ORF">GJ744_008001</name>
</gene>
<evidence type="ECO:0000256" key="1">
    <source>
        <dbReference type="ARBA" id="ARBA00022468"/>
    </source>
</evidence>
<dbReference type="PANTHER" id="PTHR20913">
    <property type="entry name" value="TBC1 DOMAIN FAMILY MEMBER 20/GTPASE"/>
    <property type="match status" value="1"/>
</dbReference>
<organism evidence="4 5">
    <name type="scientific">Endocarpon pusillum</name>
    <dbReference type="NCBI Taxonomy" id="364733"/>
    <lineage>
        <taxon>Eukaryota</taxon>
        <taxon>Fungi</taxon>
        <taxon>Dikarya</taxon>
        <taxon>Ascomycota</taxon>
        <taxon>Pezizomycotina</taxon>
        <taxon>Eurotiomycetes</taxon>
        <taxon>Chaetothyriomycetidae</taxon>
        <taxon>Verrucariales</taxon>
        <taxon>Verrucariaceae</taxon>
        <taxon>Endocarpon</taxon>
    </lineage>
</organism>
<dbReference type="InterPro" id="IPR000195">
    <property type="entry name" value="Rab-GAP-TBC_dom"/>
</dbReference>
<reference evidence="4" key="1">
    <citation type="submission" date="2020-02" db="EMBL/GenBank/DDBJ databases">
        <authorList>
            <person name="Palmer J.M."/>
        </authorList>
    </citation>
    <scope>NUCLEOTIDE SEQUENCE</scope>
    <source>
        <strain evidence="4">EPUS1.4</strain>
        <tissue evidence="4">Thallus</tissue>
    </source>
</reference>
<comment type="caution">
    <text evidence="4">The sequence shown here is derived from an EMBL/GenBank/DDBJ whole genome shotgun (WGS) entry which is preliminary data.</text>
</comment>
<keyword evidence="1" id="KW-0343">GTPase activation</keyword>
<dbReference type="SUPFAM" id="SSF47923">
    <property type="entry name" value="Ypt/Rab-GAP domain of gyp1p"/>
    <property type="match status" value="1"/>
</dbReference>
<sequence>MIVCWTEDSDWDSKSLLNFIFKIPEPTSREFQRGRVALHLSWAAMSGTVDKTAGPTSRSAGQGSSQIEHSADAPSRETESKHVSIARACEESNIDSLIRLATSEGGLLNDELRRKAWPLLIGSEAGMAEKPGVNLSAWKELPPHRDEDQVQLDVNRAFVYYPNGESEREIEDRKSSLSDVIVQVLREHPMLCYFQGYHDIVQVLLLVLGDQLVPSAVARISLLRIRDYMLPSLSPSLRHLQFIPILLGSADPELGRRLSRTQPFFALAATLTLYAHDIQEYSDIARLYDFILSHEPVVAIYMFTAIVMSRREELLEIPIDEPEMLHFTLSKLPQPLDLESLISKTMQLFNTHPPEKLPNLIWWRIPSNSVLKTSRNLKEKQSVKKGEELFARQAAQLRREELQQRASKMMWKYRRPATSITLTVLAGVMSFWLTRNGYDRTLWAYLVRLSGAFRFRR</sequence>
<dbReference type="OrthoDB" id="206700at2759"/>
<accession>A0A8H7AI16</accession>
<evidence type="ECO:0000313" key="5">
    <source>
        <dbReference type="Proteomes" id="UP000606974"/>
    </source>
</evidence>
<dbReference type="Gene3D" id="1.10.472.80">
    <property type="entry name" value="Ypt/Rab-GAP domain of gyp1p, domain 3"/>
    <property type="match status" value="1"/>
</dbReference>
<dbReference type="PROSITE" id="PS50086">
    <property type="entry name" value="TBC_RABGAP"/>
    <property type="match status" value="1"/>
</dbReference>
<dbReference type="SMART" id="SM00164">
    <property type="entry name" value="TBC"/>
    <property type="match status" value="1"/>
</dbReference>
<dbReference type="Proteomes" id="UP000606974">
    <property type="component" value="Unassembled WGS sequence"/>
</dbReference>
<dbReference type="PANTHER" id="PTHR20913:SF7">
    <property type="entry name" value="RE60063P"/>
    <property type="match status" value="1"/>
</dbReference>
<dbReference type="GO" id="GO:0005096">
    <property type="term" value="F:GTPase activator activity"/>
    <property type="evidence" value="ECO:0007669"/>
    <property type="project" value="UniProtKB-KW"/>
</dbReference>
<protein>
    <recommendedName>
        <fullName evidence="3">Rab-GAP TBC domain-containing protein</fullName>
    </recommendedName>
</protein>
<dbReference type="FunFam" id="1.10.8.1310:FF:000001">
    <property type="entry name" value="TBC1 domain family, member 20"/>
    <property type="match status" value="1"/>
</dbReference>
<name>A0A8H7AI16_9EURO</name>
<proteinExistence type="predicted"/>
<dbReference type="Gene3D" id="1.10.8.1310">
    <property type="match status" value="1"/>
</dbReference>
<dbReference type="InterPro" id="IPR035969">
    <property type="entry name" value="Rab-GAP_TBC_sf"/>
</dbReference>
<evidence type="ECO:0000259" key="3">
    <source>
        <dbReference type="PROSITE" id="PS50086"/>
    </source>
</evidence>
<feature type="region of interest" description="Disordered" evidence="2">
    <location>
        <begin position="49"/>
        <end position="83"/>
    </location>
</feature>
<feature type="compositionally biased region" description="Basic and acidic residues" evidence="2">
    <location>
        <begin position="69"/>
        <end position="82"/>
    </location>
</feature>
<dbReference type="Pfam" id="PF00566">
    <property type="entry name" value="RabGAP-TBC"/>
    <property type="match status" value="1"/>
</dbReference>
<dbReference type="EMBL" id="JAACFV010000041">
    <property type="protein sequence ID" value="KAF7509438.1"/>
    <property type="molecule type" value="Genomic_DNA"/>
</dbReference>
<dbReference type="InterPro" id="IPR045913">
    <property type="entry name" value="TBC20/Gyp8-like"/>
</dbReference>
<evidence type="ECO:0000256" key="2">
    <source>
        <dbReference type="SAM" id="MobiDB-lite"/>
    </source>
</evidence>
<feature type="compositionally biased region" description="Polar residues" evidence="2">
    <location>
        <begin position="54"/>
        <end position="68"/>
    </location>
</feature>
<dbReference type="GO" id="GO:0005789">
    <property type="term" value="C:endoplasmic reticulum membrane"/>
    <property type="evidence" value="ECO:0007669"/>
    <property type="project" value="TreeGrafter"/>
</dbReference>
<dbReference type="AlphaFoldDB" id="A0A8H7AI16"/>